<evidence type="ECO:0000256" key="1">
    <source>
        <dbReference type="SAM" id="Phobius"/>
    </source>
</evidence>
<accession>A0A108U5W6</accession>
<name>A0A108U5W6_9GAMM</name>
<reference evidence="2 3" key="1">
    <citation type="journal article" date="2014" name="Genome Announc.">
        <title>Draft Genome Sequence of Lysobacter capsici AZ78, a Bacterium Antagonistic to Plant-Pathogenic Oomycetes.</title>
        <authorList>
            <person name="Puopolo G."/>
            <person name="Sonego P."/>
            <person name="Engelen K."/>
            <person name="Pertot I."/>
        </authorList>
    </citation>
    <scope>NUCLEOTIDE SEQUENCE [LARGE SCALE GENOMIC DNA]</scope>
    <source>
        <strain evidence="2 3">AZ78</strain>
    </source>
</reference>
<feature type="transmembrane region" description="Helical" evidence="1">
    <location>
        <begin position="20"/>
        <end position="40"/>
    </location>
</feature>
<gene>
    <name evidence="2" type="ORF">AZ78_0676</name>
</gene>
<keyword evidence="1" id="KW-1133">Transmembrane helix</keyword>
<dbReference type="EMBL" id="JAJA02000001">
    <property type="protein sequence ID" value="KWS03130.1"/>
    <property type="molecule type" value="Genomic_DNA"/>
</dbReference>
<evidence type="ECO:0000313" key="2">
    <source>
        <dbReference type="EMBL" id="KWS03130.1"/>
    </source>
</evidence>
<dbReference type="Proteomes" id="UP000023435">
    <property type="component" value="Unassembled WGS sequence"/>
</dbReference>
<feature type="transmembrane region" description="Helical" evidence="1">
    <location>
        <begin position="70"/>
        <end position="88"/>
    </location>
</feature>
<sequence>MDNAPSAVEMTRNGDLRPISLLAFVLSGALMLIGAAMLLWRKPLSASIAYAISSLFAALVMVEWRPPLAFTGLGIGLIGVLVGVHMRLQVRAARAD</sequence>
<proteinExistence type="predicted"/>
<comment type="caution">
    <text evidence="2">The sequence shown here is derived from an EMBL/GenBank/DDBJ whole genome shotgun (WGS) entry which is preliminary data.</text>
</comment>
<keyword evidence="3" id="KW-1185">Reference proteome</keyword>
<keyword evidence="1" id="KW-0472">Membrane</keyword>
<evidence type="ECO:0000313" key="3">
    <source>
        <dbReference type="Proteomes" id="UP000023435"/>
    </source>
</evidence>
<keyword evidence="1" id="KW-0812">Transmembrane</keyword>
<protein>
    <recommendedName>
        <fullName evidence="4">Transmembrane protein</fullName>
    </recommendedName>
</protein>
<organism evidence="2 3">
    <name type="scientific">Lysobacter capsici AZ78</name>
    <dbReference type="NCBI Taxonomy" id="1444315"/>
    <lineage>
        <taxon>Bacteria</taxon>
        <taxon>Pseudomonadati</taxon>
        <taxon>Pseudomonadota</taxon>
        <taxon>Gammaproteobacteria</taxon>
        <taxon>Lysobacterales</taxon>
        <taxon>Lysobacteraceae</taxon>
        <taxon>Lysobacter</taxon>
    </lineage>
</organism>
<dbReference type="AlphaFoldDB" id="A0A108U5W6"/>
<evidence type="ECO:0008006" key="4">
    <source>
        <dbReference type="Google" id="ProtNLM"/>
    </source>
</evidence>